<feature type="transmembrane region" description="Helical" evidence="1">
    <location>
        <begin position="71"/>
        <end position="89"/>
    </location>
</feature>
<organism evidence="2 3">
    <name type="scientific">Limibacillus halophilus</name>
    <dbReference type="NCBI Taxonomy" id="1579333"/>
    <lineage>
        <taxon>Bacteria</taxon>
        <taxon>Pseudomonadati</taxon>
        <taxon>Pseudomonadota</taxon>
        <taxon>Alphaproteobacteria</taxon>
        <taxon>Rhodospirillales</taxon>
        <taxon>Rhodovibrionaceae</taxon>
        <taxon>Limibacillus</taxon>
    </lineage>
</organism>
<evidence type="ECO:0000256" key="1">
    <source>
        <dbReference type="SAM" id="Phobius"/>
    </source>
</evidence>
<dbReference type="RefSeq" id="WP_183415358.1">
    <property type="nucleotide sequence ID" value="NZ_JACHXA010000002.1"/>
</dbReference>
<protein>
    <submittedName>
        <fullName evidence="2">Uncharacterized protein</fullName>
    </submittedName>
</protein>
<keyword evidence="1" id="KW-0812">Transmembrane</keyword>
<dbReference type="AlphaFoldDB" id="A0A839SUD4"/>
<reference evidence="2 3" key="1">
    <citation type="submission" date="2020-08" db="EMBL/GenBank/DDBJ databases">
        <title>Genomic Encyclopedia of Type Strains, Phase III (KMG-III): the genomes of soil and plant-associated and newly described type strains.</title>
        <authorList>
            <person name="Whitman W."/>
        </authorList>
    </citation>
    <scope>NUCLEOTIDE SEQUENCE [LARGE SCALE GENOMIC DNA]</scope>
    <source>
        <strain evidence="2 3">CECT 8803</strain>
    </source>
</reference>
<comment type="caution">
    <text evidence="2">The sequence shown here is derived from an EMBL/GenBank/DDBJ whole genome shotgun (WGS) entry which is preliminary data.</text>
</comment>
<dbReference type="Proteomes" id="UP000581135">
    <property type="component" value="Unassembled WGS sequence"/>
</dbReference>
<evidence type="ECO:0000313" key="3">
    <source>
        <dbReference type="Proteomes" id="UP000581135"/>
    </source>
</evidence>
<gene>
    <name evidence="2" type="ORF">FHR98_000815</name>
</gene>
<accession>A0A839SUD4</accession>
<name>A0A839SUD4_9PROT</name>
<evidence type="ECO:0000313" key="2">
    <source>
        <dbReference type="EMBL" id="MBB3064543.1"/>
    </source>
</evidence>
<keyword evidence="1" id="KW-1133">Transmembrane helix</keyword>
<keyword evidence="1" id="KW-0472">Membrane</keyword>
<proteinExistence type="predicted"/>
<keyword evidence="3" id="KW-1185">Reference proteome</keyword>
<dbReference type="EMBL" id="JACHXA010000002">
    <property type="protein sequence ID" value="MBB3064543.1"/>
    <property type="molecule type" value="Genomic_DNA"/>
</dbReference>
<sequence length="246" mass="27128">MTTDKDWNLLNSYADDELKAEQRMVLEARIQQEPDLAAALERIQTVKLTLGRTQPLAAPPTSSRLRSLSRVGAIAAGIVVVVGISIFGLRTFQVDLASNTAADWHAKFSANSYSQDQPQVSNAAFGAWAGFIAPPDLSIARLELMELKVDASEDPAFIAMHYRGQNGCRLTLLVEKLEIDEDISDQAENLLWRQWTTEEARFSLISDTMDRGRFNMIAAYLESATQTGRSNRDLQVAMAESTASCA</sequence>